<dbReference type="Gene3D" id="1.10.10.10">
    <property type="entry name" value="Winged helix-like DNA-binding domain superfamily/Winged helix DNA-binding domain"/>
    <property type="match status" value="1"/>
</dbReference>
<evidence type="ECO:0000313" key="2">
    <source>
        <dbReference type="WBParaSite" id="TCONS_00012413.p1"/>
    </source>
</evidence>
<protein>
    <recommendedName>
        <fullName evidence="3">Histone-lysine N-methyltransferase SETMAR</fullName>
    </recommendedName>
</protein>
<proteinExistence type="predicted"/>
<dbReference type="InterPro" id="IPR036397">
    <property type="entry name" value="RNaseH_sf"/>
</dbReference>
<dbReference type="InterPro" id="IPR052709">
    <property type="entry name" value="Transposase-MT_Hybrid"/>
</dbReference>
<dbReference type="Proteomes" id="UP000035681">
    <property type="component" value="Unplaced"/>
</dbReference>
<organism evidence="1 2">
    <name type="scientific">Strongyloides stercoralis</name>
    <name type="common">Threadworm</name>
    <dbReference type="NCBI Taxonomy" id="6248"/>
    <lineage>
        <taxon>Eukaryota</taxon>
        <taxon>Metazoa</taxon>
        <taxon>Ecdysozoa</taxon>
        <taxon>Nematoda</taxon>
        <taxon>Chromadorea</taxon>
        <taxon>Rhabditida</taxon>
        <taxon>Tylenchina</taxon>
        <taxon>Panagrolaimomorpha</taxon>
        <taxon>Strongyloidoidea</taxon>
        <taxon>Strongyloididae</taxon>
        <taxon>Strongyloides</taxon>
    </lineage>
</organism>
<reference evidence="2" key="1">
    <citation type="submission" date="2024-02" db="UniProtKB">
        <authorList>
            <consortium name="WormBaseParasite"/>
        </authorList>
    </citation>
    <scope>IDENTIFICATION</scope>
</reference>
<dbReference type="PANTHER" id="PTHR46060">
    <property type="entry name" value="MARINER MOS1 TRANSPOSASE-LIKE PROTEIN"/>
    <property type="match status" value="1"/>
</dbReference>
<sequence length="178" mass="20984">NGDTSLEDKEGRGRNSVLENEELRTLVKQNPCTNVKKLAQKLDVSTGTISNHLKASNKTKKMDTWVAHELTNEQCLRRMEICSSLFLRHKNEPFLERIITCDEKWILYDNRKRSSQYEALPHSPYSPDLSSTDYHIFKHMDAFIKEKKFSKLKYLKSNVTKFFDSKKPSFYEIKRKNF</sequence>
<dbReference type="InterPro" id="IPR036388">
    <property type="entry name" value="WH-like_DNA-bd_sf"/>
</dbReference>
<dbReference type="GO" id="GO:0003676">
    <property type="term" value="F:nucleic acid binding"/>
    <property type="evidence" value="ECO:0007669"/>
    <property type="project" value="InterPro"/>
</dbReference>
<evidence type="ECO:0008006" key="3">
    <source>
        <dbReference type="Google" id="ProtNLM"/>
    </source>
</evidence>
<accession>A0AAF5DIU9</accession>
<keyword evidence="1" id="KW-1185">Reference proteome</keyword>
<dbReference type="PANTHER" id="PTHR46060:SF2">
    <property type="entry name" value="HISTONE-LYSINE N-METHYLTRANSFERASE SETMAR"/>
    <property type="match status" value="1"/>
</dbReference>
<dbReference type="WBParaSite" id="TCONS_00012413.p1">
    <property type="protein sequence ID" value="TCONS_00012413.p1"/>
    <property type="gene ID" value="XLOC_008023"/>
</dbReference>
<dbReference type="Gene3D" id="3.30.420.10">
    <property type="entry name" value="Ribonuclease H-like superfamily/Ribonuclease H"/>
    <property type="match status" value="2"/>
</dbReference>
<name>A0AAF5DIU9_STRER</name>
<evidence type="ECO:0000313" key="1">
    <source>
        <dbReference type="Proteomes" id="UP000035681"/>
    </source>
</evidence>
<dbReference type="AlphaFoldDB" id="A0AAF5DIU9"/>